<keyword evidence="3" id="KW-0611">Plant defense</keyword>
<evidence type="ECO:0000256" key="2">
    <source>
        <dbReference type="ARBA" id="ARBA00022741"/>
    </source>
</evidence>
<dbReference type="Gene3D" id="3.40.50.300">
    <property type="entry name" value="P-loop containing nucleotide triphosphate hydrolases"/>
    <property type="match status" value="1"/>
</dbReference>
<protein>
    <submittedName>
        <fullName evidence="7">Disease resistance protein</fullName>
    </submittedName>
</protein>
<comment type="caution">
    <text evidence="7">The sequence shown here is derived from an EMBL/GenBank/DDBJ whole genome shotgun (WGS) entry which is preliminary data.</text>
</comment>
<reference evidence="7" key="1">
    <citation type="submission" date="2020-06" db="EMBL/GenBank/DDBJ databases">
        <authorList>
            <person name="Li T."/>
            <person name="Hu X."/>
            <person name="Zhang T."/>
            <person name="Song X."/>
            <person name="Zhang H."/>
            <person name="Dai N."/>
            <person name="Sheng W."/>
            <person name="Hou X."/>
            <person name="Wei L."/>
        </authorList>
    </citation>
    <scope>NUCLEOTIDE SEQUENCE</scope>
    <source>
        <strain evidence="7">KEN8</strain>
        <tissue evidence="7">Leaf</tissue>
    </source>
</reference>
<evidence type="ECO:0000256" key="1">
    <source>
        <dbReference type="ARBA" id="ARBA00008894"/>
    </source>
</evidence>
<gene>
    <name evidence="7" type="ORF">Scaly_2575000</name>
</gene>
<name>A0AAW2JH84_9LAMI</name>
<dbReference type="GO" id="GO:0043531">
    <property type="term" value="F:ADP binding"/>
    <property type="evidence" value="ECO:0007669"/>
    <property type="project" value="InterPro"/>
</dbReference>
<dbReference type="SUPFAM" id="SSF52540">
    <property type="entry name" value="P-loop containing nucleoside triphosphate hydrolases"/>
    <property type="match status" value="1"/>
</dbReference>
<dbReference type="PANTHER" id="PTHR36766">
    <property type="entry name" value="PLANT BROAD-SPECTRUM MILDEW RESISTANCE PROTEIN RPW8"/>
    <property type="match status" value="1"/>
</dbReference>
<dbReference type="Pfam" id="PF00931">
    <property type="entry name" value="NB-ARC"/>
    <property type="match status" value="1"/>
</dbReference>
<feature type="region of interest" description="Disordered" evidence="5">
    <location>
        <begin position="136"/>
        <end position="156"/>
    </location>
</feature>
<dbReference type="AlphaFoldDB" id="A0AAW2JH84"/>
<dbReference type="PANTHER" id="PTHR36766:SF64">
    <property type="entry name" value="OS12G0206100 PROTEIN"/>
    <property type="match status" value="1"/>
</dbReference>
<dbReference type="GO" id="GO:0005524">
    <property type="term" value="F:ATP binding"/>
    <property type="evidence" value="ECO:0007669"/>
    <property type="project" value="UniProtKB-KW"/>
</dbReference>
<dbReference type="GO" id="GO:0006952">
    <property type="term" value="P:defense response"/>
    <property type="evidence" value="ECO:0007669"/>
    <property type="project" value="UniProtKB-KW"/>
</dbReference>
<dbReference type="InterPro" id="IPR027417">
    <property type="entry name" value="P-loop_NTPase"/>
</dbReference>
<proteinExistence type="inferred from homology"/>
<comment type="similarity">
    <text evidence="1">Belongs to the disease resistance NB-LRR family.</text>
</comment>
<evidence type="ECO:0000313" key="7">
    <source>
        <dbReference type="EMBL" id="KAL0293779.1"/>
    </source>
</evidence>
<organism evidence="7">
    <name type="scientific">Sesamum calycinum</name>
    <dbReference type="NCBI Taxonomy" id="2727403"/>
    <lineage>
        <taxon>Eukaryota</taxon>
        <taxon>Viridiplantae</taxon>
        <taxon>Streptophyta</taxon>
        <taxon>Embryophyta</taxon>
        <taxon>Tracheophyta</taxon>
        <taxon>Spermatophyta</taxon>
        <taxon>Magnoliopsida</taxon>
        <taxon>eudicotyledons</taxon>
        <taxon>Gunneridae</taxon>
        <taxon>Pentapetalae</taxon>
        <taxon>asterids</taxon>
        <taxon>lamiids</taxon>
        <taxon>Lamiales</taxon>
        <taxon>Pedaliaceae</taxon>
        <taxon>Sesamum</taxon>
    </lineage>
</organism>
<accession>A0AAW2JH84</accession>
<dbReference type="EMBL" id="JACGWM010001308">
    <property type="protein sequence ID" value="KAL0293779.1"/>
    <property type="molecule type" value="Genomic_DNA"/>
</dbReference>
<sequence length="343" mass="39290">MADAAVSYLLENLGEWVRQTLRELSRSRNEVAGKIKQIEDLLKMLPSPVSNSRERQTSDDRIRLQRDTNAIIYRFAIVKENFGIVVATQGGCFHRFFKKLVCVRIDLREIYTEIIEIENKISVLLEIGKKLSRRNTAAEEESSSVENESSQTYDGQQAQEEHFVGMADEIKEVRSYIMKPEYRVIGICGMGGLGKTAVAKRLFNDPQVKNHFDAVVWVHVSQDFQPRMIFEHLYKTLYPRYKGRISDIDEAELSQRVYRIQQESRCLIVLDGIWSSDAWESLQIAFPSGETGSKILITTRVKHVVETVEIVAARRYIHKLRCLTPDESSELFLKSVLSTAVPG</sequence>
<keyword evidence="4" id="KW-0067">ATP-binding</keyword>
<dbReference type="InterPro" id="IPR002182">
    <property type="entry name" value="NB-ARC"/>
</dbReference>
<evidence type="ECO:0000259" key="6">
    <source>
        <dbReference type="Pfam" id="PF00931"/>
    </source>
</evidence>
<evidence type="ECO:0000256" key="3">
    <source>
        <dbReference type="ARBA" id="ARBA00022821"/>
    </source>
</evidence>
<evidence type="ECO:0000256" key="4">
    <source>
        <dbReference type="ARBA" id="ARBA00022840"/>
    </source>
</evidence>
<keyword evidence="2" id="KW-0547">Nucleotide-binding</keyword>
<feature type="domain" description="NB-ARC" evidence="6">
    <location>
        <begin position="169"/>
        <end position="338"/>
    </location>
</feature>
<dbReference type="FunFam" id="3.40.50.300:FF:001091">
    <property type="entry name" value="Probable disease resistance protein At1g61300"/>
    <property type="match status" value="1"/>
</dbReference>
<evidence type="ECO:0000256" key="5">
    <source>
        <dbReference type="SAM" id="MobiDB-lite"/>
    </source>
</evidence>
<reference evidence="7" key="2">
    <citation type="journal article" date="2024" name="Plant">
        <title>Genomic evolution and insights into agronomic trait innovations of Sesamum species.</title>
        <authorList>
            <person name="Miao H."/>
            <person name="Wang L."/>
            <person name="Qu L."/>
            <person name="Liu H."/>
            <person name="Sun Y."/>
            <person name="Le M."/>
            <person name="Wang Q."/>
            <person name="Wei S."/>
            <person name="Zheng Y."/>
            <person name="Lin W."/>
            <person name="Duan Y."/>
            <person name="Cao H."/>
            <person name="Xiong S."/>
            <person name="Wang X."/>
            <person name="Wei L."/>
            <person name="Li C."/>
            <person name="Ma Q."/>
            <person name="Ju M."/>
            <person name="Zhao R."/>
            <person name="Li G."/>
            <person name="Mu C."/>
            <person name="Tian Q."/>
            <person name="Mei H."/>
            <person name="Zhang T."/>
            <person name="Gao T."/>
            <person name="Zhang H."/>
        </authorList>
    </citation>
    <scope>NUCLEOTIDE SEQUENCE</scope>
    <source>
        <strain evidence="7">KEN8</strain>
    </source>
</reference>
<dbReference type="PRINTS" id="PR00364">
    <property type="entry name" value="DISEASERSIST"/>
</dbReference>